<evidence type="ECO:0000259" key="2">
    <source>
        <dbReference type="Pfam" id="PF03432"/>
    </source>
</evidence>
<accession>G2ZYV4</accession>
<dbReference type="Pfam" id="PF22863">
    <property type="entry name" value="TraI_middle"/>
    <property type="match status" value="1"/>
</dbReference>
<evidence type="ECO:0000259" key="4">
    <source>
        <dbReference type="Pfam" id="PF22863"/>
    </source>
</evidence>
<dbReference type="InterPro" id="IPR005094">
    <property type="entry name" value="Endonuclease_MobA/VirD2"/>
</dbReference>
<evidence type="ECO:0000256" key="1">
    <source>
        <dbReference type="SAM" id="MobiDB-lite"/>
    </source>
</evidence>
<feature type="domain" description="MobA/VirD2-like nuclease" evidence="2">
    <location>
        <begin position="24"/>
        <end position="159"/>
    </location>
</feature>
<reference evidence="5" key="1">
    <citation type="journal article" date="2011" name="PLoS ONE">
        <title>Ralstonia syzygii, the Blood Disease Bacterium and some Asian R. solanacearum strains form a single genomic species despite divergent lifestyles.</title>
        <authorList>
            <person name="Remenant B."/>
            <person name="de Cambiaire J.C."/>
            <person name="Cellier G."/>
            <person name="Jacobs J.M."/>
            <person name="Mangenot S."/>
            <person name="Barbe V."/>
            <person name="Lajus A."/>
            <person name="Vallenet D."/>
            <person name="Medigue C."/>
            <person name="Fegan M."/>
            <person name="Allen C."/>
            <person name="Prior P."/>
        </authorList>
    </citation>
    <scope>NUCLEOTIDE SEQUENCE</scope>
    <source>
        <strain evidence="5">R24</strain>
    </source>
</reference>
<feature type="domain" description="Large polyvalent protein-associated" evidence="3">
    <location>
        <begin position="445"/>
        <end position="527"/>
    </location>
</feature>
<dbReference type="InterPro" id="IPR054462">
    <property type="entry name" value="TraI_M"/>
</dbReference>
<evidence type="ECO:0000259" key="3">
    <source>
        <dbReference type="Pfam" id="PF18821"/>
    </source>
</evidence>
<sequence length="557" mass="63043">MIFKKVPADRAKSKAKHVRDLTDYIRDPQKTNPQEKVGYTGARGFLCDHHTSQQAEMIALAMDAPRSANPINHYILSWREGEYPTPAQVEQAVEILLDELDLAEHQTLYALHQDTDNMHLHVAVNRVHPDTLRVIKPNKGFDKEAGHRAIARIESLQGWASEQNARYQIDGGEAVRRAREGSPKKPSQKRRDMEVRTGEQSAERIAIEVAAPIIRNASCWSELHARLLEQGFRYERKGSGAVLWIGDVPVKASSADRGATLAALQKRLGEFQPAAPVEFMPVLPAKPIKATAPRWGEYIAARSAHFQAKNSTQLRLREKHQVERQGVAERQRTERTGITAGSWKGKGERLNALRSVVAAEQAAMRLRMQDRQREERRRFRERFRPFPSYEEWLRAELSPEAADQWRYRDHGPDEIPSRIVGDVRVDPIESRRRKDLRDFVAEIQGDRVAYHLAGRSAPAFVDRGDRIDMHDADDEAAILAALQLSAEKWGAFQVTGSDAYKDRCARLAARHGFTITNPELQAAIRQEEALRAAKRGPVAGQIGRPADNPPQRPRRLR</sequence>
<proteinExistence type="predicted"/>
<dbReference type="InterPro" id="IPR040677">
    <property type="entry name" value="LPD7"/>
</dbReference>
<reference evidence="5" key="2">
    <citation type="submission" date="2011-04" db="EMBL/GenBank/DDBJ databases">
        <authorList>
            <person name="Genoscope - CEA"/>
        </authorList>
    </citation>
    <scope>NUCLEOTIDE SEQUENCE</scope>
    <source>
        <strain evidence="5">R24</strain>
    </source>
</reference>
<dbReference type="NCBIfam" id="NF041893">
    <property type="entry name" value="TraI_MobP_relax"/>
    <property type="match status" value="1"/>
</dbReference>
<feature type="region of interest" description="Disordered" evidence="1">
    <location>
        <begin position="172"/>
        <end position="199"/>
    </location>
</feature>
<feature type="domain" description="TraI-like middle" evidence="4">
    <location>
        <begin position="188"/>
        <end position="274"/>
    </location>
</feature>
<protein>
    <submittedName>
        <fullName evidence="5">Putative relaxase protein</fullName>
    </submittedName>
</protein>
<feature type="region of interest" description="Disordered" evidence="1">
    <location>
        <begin position="531"/>
        <end position="557"/>
    </location>
</feature>
<gene>
    <name evidence="5" type="ORF">RALSY_11140</name>
</gene>
<dbReference type="Pfam" id="PF03432">
    <property type="entry name" value="Relaxase"/>
    <property type="match status" value="1"/>
</dbReference>
<dbReference type="InterPro" id="IPR049751">
    <property type="entry name" value="TraI/MobA_relaxases"/>
</dbReference>
<dbReference type="AlphaFoldDB" id="G2ZYV4"/>
<dbReference type="RefSeq" id="WP_275793984.1">
    <property type="nucleotide sequence ID" value="NZ_CP115944.1"/>
</dbReference>
<organism evidence="5">
    <name type="scientific">Ralstonia syzygii R24</name>
    <dbReference type="NCBI Taxonomy" id="907261"/>
    <lineage>
        <taxon>Bacteria</taxon>
        <taxon>Pseudomonadati</taxon>
        <taxon>Pseudomonadota</taxon>
        <taxon>Betaproteobacteria</taxon>
        <taxon>Burkholderiales</taxon>
        <taxon>Burkholderiaceae</taxon>
        <taxon>Ralstonia</taxon>
        <taxon>Ralstonia solanacearum species complex</taxon>
    </lineage>
</organism>
<name>G2ZYV4_9RALS</name>
<dbReference type="EMBL" id="FR854086">
    <property type="protein sequence ID" value="CCA85141.1"/>
    <property type="molecule type" value="Genomic_DNA"/>
</dbReference>
<evidence type="ECO:0000313" key="5">
    <source>
        <dbReference type="EMBL" id="CCA85141.1"/>
    </source>
</evidence>
<feature type="compositionally biased region" description="Basic and acidic residues" evidence="1">
    <location>
        <begin position="173"/>
        <end position="199"/>
    </location>
</feature>
<dbReference type="Pfam" id="PF18821">
    <property type="entry name" value="LPD7"/>
    <property type="match status" value="1"/>
</dbReference>